<dbReference type="InterPro" id="IPR045931">
    <property type="entry name" value="DUF6350"/>
</dbReference>
<sequence>MTVMELLRGTGTGASNRGAVDPARVRRAVLSGAGAAAVGACVFILPALMVWVAASESTVSWTSALGTGAALWLLGGGAHVTVGALPVTVVPLLFLGLLVWLGGRAAARATAEAAGDRTVVHVRGLVHGRLAAELGGWVGGYAACALVWVLLAYAAGPDPVWWTVVVPVLVVPVAAAGLALRQHVARRPELLGEAAVRPSWLPEAVRRGVRPGLEGAATLLTIGVALVVLMVVLHFGAVKNLQSELAPGMVGGVVLALAQLTVLPNLALWAVSFLAGSGFSAVEGASATWTGARSSVLPMVPVFGALPEPGAFPGVMPAVVLVPVAVGAFVGWRSLRSVARLSTARTKLTVTAVAVVVTALTIGLLDALGGGSLGAGRLADIGAPALAMTAALFVELAIGAALVLGWDRWKLRR</sequence>
<keyword evidence="1" id="KW-0472">Membrane</keyword>
<feature type="transmembrane region" description="Helical" evidence="1">
    <location>
        <begin position="249"/>
        <end position="275"/>
    </location>
</feature>
<feature type="transmembrane region" description="Helical" evidence="1">
    <location>
        <begin position="134"/>
        <end position="154"/>
    </location>
</feature>
<feature type="transmembrane region" description="Helical" evidence="1">
    <location>
        <begin position="216"/>
        <end position="237"/>
    </location>
</feature>
<feature type="transmembrane region" description="Helical" evidence="1">
    <location>
        <begin position="72"/>
        <end position="101"/>
    </location>
</feature>
<evidence type="ECO:0000256" key="1">
    <source>
        <dbReference type="SAM" id="Phobius"/>
    </source>
</evidence>
<keyword evidence="1" id="KW-0812">Transmembrane</keyword>
<gene>
    <name evidence="2" type="ORF">HJG52_11105</name>
</gene>
<reference evidence="2 3" key="1">
    <citation type="submission" date="2020-04" db="EMBL/GenBank/DDBJ databases">
        <title>Knoellia sp. isolate from air conditioner.</title>
        <authorList>
            <person name="Chea S."/>
            <person name="Kim D.-U."/>
        </authorList>
    </citation>
    <scope>NUCLEOTIDE SEQUENCE [LARGE SCALE GENOMIC DNA]</scope>
    <source>
        <strain evidence="2 3">DB2414S</strain>
    </source>
</reference>
<name>A0A849HH28_9MICO</name>
<protein>
    <recommendedName>
        <fullName evidence="4">Integral membrane protein</fullName>
    </recommendedName>
</protein>
<feature type="transmembrane region" description="Helical" evidence="1">
    <location>
        <begin position="385"/>
        <end position="406"/>
    </location>
</feature>
<organism evidence="2 3">
    <name type="scientific">Knoellia koreensis</name>
    <dbReference type="NCBI Taxonomy" id="2730921"/>
    <lineage>
        <taxon>Bacteria</taxon>
        <taxon>Bacillati</taxon>
        <taxon>Actinomycetota</taxon>
        <taxon>Actinomycetes</taxon>
        <taxon>Micrococcales</taxon>
        <taxon>Intrasporangiaceae</taxon>
        <taxon>Knoellia</taxon>
    </lineage>
</organism>
<keyword evidence="3" id="KW-1185">Reference proteome</keyword>
<feature type="transmembrane region" description="Helical" evidence="1">
    <location>
        <begin position="160"/>
        <end position="180"/>
    </location>
</feature>
<dbReference type="Pfam" id="PF19877">
    <property type="entry name" value="DUF6350"/>
    <property type="match status" value="1"/>
</dbReference>
<accession>A0A849HH28</accession>
<keyword evidence="1" id="KW-1133">Transmembrane helix</keyword>
<evidence type="ECO:0000313" key="3">
    <source>
        <dbReference type="Proteomes" id="UP000588586"/>
    </source>
</evidence>
<evidence type="ECO:0008006" key="4">
    <source>
        <dbReference type="Google" id="ProtNLM"/>
    </source>
</evidence>
<proteinExistence type="predicted"/>
<feature type="transmembrane region" description="Helical" evidence="1">
    <location>
        <begin position="344"/>
        <end position="365"/>
    </location>
</feature>
<evidence type="ECO:0000313" key="2">
    <source>
        <dbReference type="EMBL" id="NNM46552.1"/>
    </source>
</evidence>
<dbReference type="AlphaFoldDB" id="A0A849HH28"/>
<dbReference type="Proteomes" id="UP000588586">
    <property type="component" value="Unassembled WGS sequence"/>
</dbReference>
<feature type="transmembrane region" description="Helical" evidence="1">
    <location>
        <begin position="312"/>
        <end position="332"/>
    </location>
</feature>
<feature type="transmembrane region" description="Helical" evidence="1">
    <location>
        <begin position="28"/>
        <end position="52"/>
    </location>
</feature>
<dbReference type="EMBL" id="JABEPQ010000002">
    <property type="protein sequence ID" value="NNM46552.1"/>
    <property type="molecule type" value="Genomic_DNA"/>
</dbReference>
<dbReference type="RefSeq" id="WP_171243646.1">
    <property type="nucleotide sequence ID" value="NZ_JABEPQ010000002.1"/>
</dbReference>
<comment type="caution">
    <text evidence="2">The sequence shown here is derived from an EMBL/GenBank/DDBJ whole genome shotgun (WGS) entry which is preliminary data.</text>
</comment>